<organism evidence="1 2">
    <name type="scientific">Lipomyces kononenkoae</name>
    <name type="common">Yeast</name>
    <dbReference type="NCBI Taxonomy" id="34357"/>
    <lineage>
        <taxon>Eukaryota</taxon>
        <taxon>Fungi</taxon>
        <taxon>Dikarya</taxon>
        <taxon>Ascomycota</taxon>
        <taxon>Saccharomycotina</taxon>
        <taxon>Lipomycetes</taxon>
        <taxon>Lipomycetales</taxon>
        <taxon>Lipomycetaceae</taxon>
        <taxon>Lipomyces</taxon>
    </lineage>
</organism>
<proteinExistence type="predicted"/>
<evidence type="ECO:0000313" key="1">
    <source>
        <dbReference type="EMBL" id="KAK9239650.1"/>
    </source>
</evidence>
<comment type="caution">
    <text evidence="1">The sequence shown here is derived from an EMBL/GenBank/DDBJ whole genome shotgun (WGS) entry which is preliminary data.</text>
</comment>
<accession>A0ACC3T7M8</accession>
<keyword evidence="2" id="KW-1185">Reference proteome</keyword>
<reference evidence="2" key="1">
    <citation type="journal article" date="2024" name="Front. Bioeng. Biotechnol.">
        <title>Genome-scale model development and genomic sequencing of the oleaginous clade Lipomyces.</title>
        <authorList>
            <person name="Czajka J.J."/>
            <person name="Han Y."/>
            <person name="Kim J."/>
            <person name="Mondo S.J."/>
            <person name="Hofstad B.A."/>
            <person name="Robles A."/>
            <person name="Haridas S."/>
            <person name="Riley R."/>
            <person name="LaButti K."/>
            <person name="Pangilinan J."/>
            <person name="Andreopoulos W."/>
            <person name="Lipzen A."/>
            <person name="Yan J."/>
            <person name="Wang M."/>
            <person name="Ng V."/>
            <person name="Grigoriev I.V."/>
            <person name="Spatafora J.W."/>
            <person name="Magnuson J.K."/>
            <person name="Baker S.E."/>
            <person name="Pomraning K.R."/>
        </authorList>
    </citation>
    <scope>NUCLEOTIDE SEQUENCE [LARGE SCALE GENOMIC DNA]</scope>
    <source>
        <strain evidence="2">CBS 7786</strain>
    </source>
</reference>
<dbReference type="EMBL" id="MU971344">
    <property type="protein sequence ID" value="KAK9239650.1"/>
    <property type="molecule type" value="Genomic_DNA"/>
</dbReference>
<protein>
    <submittedName>
        <fullName evidence="1">Lethal giant larvae like, C-terminal-domain-containing protein</fullName>
    </submittedName>
</protein>
<sequence length="1035" mass="113353">MLKLKSGRDLSSGLTAQALGLEDIARFGINGGLSVLAFDPVQSLLAAGTDTGRVYVFGQPGVEVEFDLCPGKPILHMRIIKSIYLVTVDGNNAVTVLSLDTKDVLSVFTPNSPVTAMESDPALDWLFLGLENGLTVVYDVDRGTKAPYRIGNLQKTELPRAPMSSVLFLALHPRSFQVILIGYENCAVVYSMVDENTLLVLQYEVPPGAPGGDLHPSQHTRSRFPRLTTGAWHPNGHHIVTAYEDGSFVFWDAREGVLLQARTVEDTEVNIPRKSYISTSDIADSPREPIYRIAWCCTTNPEDTSLLIAGGQPGSLPLKGITYMEFGPTPLVQITSYQAQGDHYSQPRRQRIYPVPAGADPVDFIMIPRTSPYYAGNHDPVALVVVLSSGELYSIEYPTGAALEVASMFPPSLCWIQPRMSAFSVASVRREQWIGMMASKKKQPDTMLTGGAPARSRLRKFDTRNIVLTGHSDGWVRLWDASHGELEDSQILDLSIADALERSVDVRVSAISFAGQMGEMSIACETGELVYFKFGLNRPVSPEERQRRLEAKDIVEQNGRPPVIRHISGLIDPQMKEGFLPVFVLSPQRGPITAVKNSDIGFLAVGYQFGTLAVVELRSMSLIYLEDVNGLGIELSNRKFPLRPGDRSSTQSQGVQLEIPLSIEFSIMALEGDGFSSIVLSVGTNLGRLLSFRIIPVRGGTHSVQFVGAVQLKGKVIATIPFDADYGVSAAASPTILQKLPQGIVISGALIAVTPDEARVIRPPKLKMTSKSFDDKILVAGLSLLRQGDTLVLVCLTESGFIRIYAVPSLKEITSLSAQKFHDVRYAPRSIVSLNGDVLVGIGKNESALLNVWGKAMAVKTTGKDGEKISDSLYDVMKKLPPRPAISTIQWMSGTKYITADDFDLLSMYALIIRFAAILIRHCVVGGPHRPKSKRMMEEERARREQQRLAATQMIHTSSQSSSSRSSTYFGRKSNNDFAGMADGANERGERLGFMQNQFSKLEDASSEYVKSLSDFVEDQKRTAATSYFKAKFLG</sequence>
<gene>
    <name evidence="1" type="ORF">V1525DRAFT_397214</name>
</gene>
<dbReference type="Proteomes" id="UP001433508">
    <property type="component" value="Unassembled WGS sequence"/>
</dbReference>
<name>A0ACC3T7M8_LIPKO</name>
<evidence type="ECO:0000313" key="2">
    <source>
        <dbReference type="Proteomes" id="UP001433508"/>
    </source>
</evidence>